<accession>A0AAW1T8F2</accession>
<evidence type="ECO:0000256" key="5">
    <source>
        <dbReference type="SAM" id="MobiDB-lite"/>
    </source>
</evidence>
<dbReference type="InterPro" id="IPR027104">
    <property type="entry name" value="Prp3"/>
</dbReference>
<feature type="region of interest" description="Disordered" evidence="5">
    <location>
        <begin position="431"/>
        <end position="451"/>
    </location>
</feature>
<feature type="compositionally biased region" description="Basic and acidic residues" evidence="5">
    <location>
        <begin position="1"/>
        <end position="15"/>
    </location>
</feature>
<keyword evidence="4" id="KW-0539">Nucleus</keyword>
<feature type="region of interest" description="Disordered" evidence="5">
    <location>
        <begin position="1"/>
        <end position="49"/>
    </location>
</feature>
<proteinExistence type="predicted"/>
<dbReference type="GO" id="GO:0000398">
    <property type="term" value="P:mRNA splicing, via spliceosome"/>
    <property type="evidence" value="ECO:0007669"/>
    <property type="project" value="InterPro"/>
</dbReference>
<dbReference type="Proteomes" id="UP001485043">
    <property type="component" value="Unassembled WGS sequence"/>
</dbReference>
<feature type="domain" description="Small nuclear ribonucleoprotein Prp3 C-terminal" evidence="6">
    <location>
        <begin position="471"/>
        <end position="585"/>
    </location>
</feature>
<dbReference type="PANTHER" id="PTHR14212:SF0">
    <property type="entry name" value="U4_U6 SMALL NUCLEAR RIBONUCLEOPROTEIN PRP3"/>
    <property type="match status" value="1"/>
</dbReference>
<feature type="compositionally biased region" description="Low complexity" evidence="5">
    <location>
        <begin position="192"/>
        <end position="212"/>
    </location>
</feature>
<feature type="domain" description="Pre-mRNA-splicing factor 3" evidence="7">
    <location>
        <begin position="214"/>
        <end position="446"/>
    </location>
</feature>
<comment type="subcellular location">
    <subcellularLocation>
        <location evidence="1">Nucleus</location>
    </subcellularLocation>
</comment>
<evidence type="ECO:0000256" key="1">
    <source>
        <dbReference type="ARBA" id="ARBA00004123"/>
    </source>
</evidence>
<dbReference type="CDD" id="cd24162">
    <property type="entry name" value="Prp3_C"/>
    <property type="match status" value="1"/>
</dbReference>
<evidence type="ECO:0000259" key="7">
    <source>
        <dbReference type="Pfam" id="PF08572"/>
    </source>
</evidence>
<name>A0AAW1T8F2_9CHLO</name>
<evidence type="ECO:0000256" key="4">
    <source>
        <dbReference type="ARBA" id="ARBA00023242"/>
    </source>
</evidence>
<dbReference type="AlphaFoldDB" id="A0AAW1T8F2"/>
<dbReference type="PANTHER" id="PTHR14212">
    <property type="entry name" value="U4/U6-ASSOCIATED RNA SPLICING FACTOR-RELATED"/>
    <property type="match status" value="1"/>
</dbReference>
<evidence type="ECO:0000313" key="9">
    <source>
        <dbReference type="Proteomes" id="UP001485043"/>
    </source>
</evidence>
<gene>
    <name evidence="8" type="ORF">WJX84_012112</name>
</gene>
<dbReference type="InterPro" id="IPR010541">
    <property type="entry name" value="Prp3_C"/>
</dbReference>
<sequence>MNGKRADQPEDEQPRKRSRFDKPASSLDAAAAVAPGQQSAPNGVAQKPALPSLSALENAKKALQKRKELAEKMNAAGLKLGKPAAAAAAAPAAAPAPAAAAPIPAMPGLSASMLAQTAATQRLGAYARPGGIPGFPNMVAMPYQQQAPRASFKPAPLRLDDQGREIDEFGNVVKKAAESVTTLKINQKRDQQSAAGAASAQPSASQSATPAVSFYDESIGQREAKRLQRPRKANFDFVQEGRFSRMAELQRIRAEFGDAGVKQHKERQAAERKSASEAKVDANFIPLGQRAPVAAPEPEQIPLEEIPEVEWWDVRILTQPDSYEEAFAAEGGPLRLDRVTQYVEHPVLIDPPAEPAAPPPMPLMLTKKEHKKLRTQRRTEREKTRQELIQQGLLEAPKPKVKLANMMRVVAEQAVADPTAMEHDIRSQMADRQQAHDDRNMARQLTPSERKAKKEKKLLGAAQEGEAALVSVFCIRDLSSPQNKFKVRVNAEELHMTGCAIITDAITVVVAEGGPKAQKRYKKLLLERIQWNAVPDDEDEAAAAARVPNFCRLMWEGVAKEGSFDKFVVEQCRTDATAKKLLADRGDNSRTTICWIAKQLCNGDSSRAQYSLGIGESDCFVRQETARVLYGDLGDRKLEIRQDKGQASWSSIGAGYRQ</sequence>
<protein>
    <submittedName>
        <fullName evidence="8">Uncharacterized protein</fullName>
    </submittedName>
</protein>
<feature type="region of interest" description="Disordered" evidence="5">
    <location>
        <begin position="184"/>
        <end position="212"/>
    </location>
</feature>
<dbReference type="Pfam" id="PF08572">
    <property type="entry name" value="PRP3"/>
    <property type="match status" value="1"/>
</dbReference>
<keyword evidence="2" id="KW-0507">mRNA processing</keyword>
<organism evidence="8 9">
    <name type="scientific">Apatococcus fuscideae</name>
    <dbReference type="NCBI Taxonomy" id="2026836"/>
    <lineage>
        <taxon>Eukaryota</taxon>
        <taxon>Viridiplantae</taxon>
        <taxon>Chlorophyta</taxon>
        <taxon>core chlorophytes</taxon>
        <taxon>Trebouxiophyceae</taxon>
        <taxon>Chlorellales</taxon>
        <taxon>Chlorellaceae</taxon>
        <taxon>Apatococcus</taxon>
    </lineage>
</organism>
<keyword evidence="9" id="KW-1185">Reference proteome</keyword>
<evidence type="ECO:0000313" key="8">
    <source>
        <dbReference type="EMBL" id="KAK9865074.1"/>
    </source>
</evidence>
<evidence type="ECO:0000256" key="2">
    <source>
        <dbReference type="ARBA" id="ARBA00022664"/>
    </source>
</evidence>
<evidence type="ECO:0000259" key="6">
    <source>
        <dbReference type="Pfam" id="PF06544"/>
    </source>
</evidence>
<dbReference type="GO" id="GO:0046540">
    <property type="term" value="C:U4/U6 x U5 tri-snRNP complex"/>
    <property type="evidence" value="ECO:0007669"/>
    <property type="project" value="InterPro"/>
</dbReference>
<dbReference type="EMBL" id="JALJOV010000286">
    <property type="protein sequence ID" value="KAK9865074.1"/>
    <property type="molecule type" value="Genomic_DNA"/>
</dbReference>
<dbReference type="Pfam" id="PF06544">
    <property type="entry name" value="Prp3_C"/>
    <property type="match status" value="1"/>
</dbReference>
<keyword evidence="3" id="KW-0508">mRNA splicing</keyword>
<comment type="caution">
    <text evidence="8">The sequence shown here is derived from an EMBL/GenBank/DDBJ whole genome shotgun (WGS) entry which is preliminary data.</text>
</comment>
<reference evidence="8 9" key="1">
    <citation type="journal article" date="2024" name="Nat. Commun.">
        <title>Phylogenomics reveals the evolutionary origins of lichenization in chlorophyte algae.</title>
        <authorList>
            <person name="Puginier C."/>
            <person name="Libourel C."/>
            <person name="Otte J."/>
            <person name="Skaloud P."/>
            <person name="Haon M."/>
            <person name="Grisel S."/>
            <person name="Petersen M."/>
            <person name="Berrin J.G."/>
            <person name="Delaux P.M."/>
            <person name="Dal Grande F."/>
            <person name="Keller J."/>
        </authorList>
    </citation>
    <scope>NUCLEOTIDE SEQUENCE [LARGE SCALE GENOMIC DNA]</scope>
    <source>
        <strain evidence="8 9">SAG 2523</strain>
    </source>
</reference>
<evidence type="ECO:0000256" key="3">
    <source>
        <dbReference type="ARBA" id="ARBA00023187"/>
    </source>
</evidence>
<dbReference type="InterPro" id="IPR013881">
    <property type="entry name" value="Pre-mRNA_splic_Prp3_dom"/>
</dbReference>